<dbReference type="EMBL" id="FMZL01000040">
    <property type="protein sequence ID" value="SDC68868.1"/>
    <property type="molecule type" value="Genomic_DNA"/>
</dbReference>
<dbReference type="STRING" id="604330.SAMN04489857_1205"/>
<sequence length="117" mass="13243">MSKTTGRQYPPKFKMRVALEVIKGDKTLSQVASENNIQPSLASLWRDQLLNEGAEDVFGKSKKESERKKQEKAAQKEKDELLKTIGQLTVERDFLQRFCDEYGYEPPEAPGSGRHAG</sequence>
<feature type="compositionally biased region" description="Basic and acidic residues" evidence="1">
    <location>
        <begin position="57"/>
        <end position="77"/>
    </location>
</feature>
<dbReference type="SUPFAM" id="SSF48295">
    <property type="entry name" value="TrpR-like"/>
    <property type="match status" value="1"/>
</dbReference>
<name>A0A1G6NMB3_9ACTN</name>
<dbReference type="RefSeq" id="WP_176763191.1">
    <property type="nucleotide sequence ID" value="NZ_FMZL01000040.1"/>
</dbReference>
<dbReference type="GO" id="GO:0004803">
    <property type="term" value="F:transposase activity"/>
    <property type="evidence" value="ECO:0007669"/>
    <property type="project" value="InterPro"/>
</dbReference>
<organism evidence="2 3">
    <name type="scientific">Parafannyhessea umbonata</name>
    <dbReference type="NCBI Taxonomy" id="604330"/>
    <lineage>
        <taxon>Bacteria</taxon>
        <taxon>Bacillati</taxon>
        <taxon>Actinomycetota</taxon>
        <taxon>Coriobacteriia</taxon>
        <taxon>Coriobacteriales</taxon>
        <taxon>Atopobiaceae</taxon>
        <taxon>Parafannyhessea</taxon>
    </lineage>
</organism>
<dbReference type="AlphaFoldDB" id="A0A1G6NMB3"/>
<proteinExistence type="predicted"/>
<dbReference type="GO" id="GO:0043565">
    <property type="term" value="F:sequence-specific DNA binding"/>
    <property type="evidence" value="ECO:0007669"/>
    <property type="project" value="InterPro"/>
</dbReference>
<dbReference type="Pfam" id="PF01527">
    <property type="entry name" value="HTH_Tnp_1"/>
    <property type="match status" value="1"/>
</dbReference>
<protein>
    <submittedName>
        <fullName evidence="2">Transposase</fullName>
    </submittedName>
</protein>
<dbReference type="Proteomes" id="UP000198528">
    <property type="component" value="Unassembled WGS sequence"/>
</dbReference>
<dbReference type="InterPro" id="IPR010921">
    <property type="entry name" value="Trp_repressor/repl_initiator"/>
</dbReference>
<evidence type="ECO:0000256" key="1">
    <source>
        <dbReference type="SAM" id="MobiDB-lite"/>
    </source>
</evidence>
<dbReference type="InterPro" id="IPR002514">
    <property type="entry name" value="Transposase_8"/>
</dbReference>
<keyword evidence="3" id="KW-1185">Reference proteome</keyword>
<evidence type="ECO:0000313" key="3">
    <source>
        <dbReference type="Proteomes" id="UP000198528"/>
    </source>
</evidence>
<reference evidence="3" key="1">
    <citation type="submission" date="2016-10" db="EMBL/GenBank/DDBJ databases">
        <authorList>
            <person name="Varghese N."/>
            <person name="Submissions S."/>
        </authorList>
    </citation>
    <scope>NUCLEOTIDE SEQUENCE [LARGE SCALE GENOMIC DNA]</scope>
    <source>
        <strain evidence="3">DSM 22619</strain>
    </source>
</reference>
<gene>
    <name evidence="2" type="ORF">SAMN04487824_1405</name>
</gene>
<feature type="region of interest" description="Disordered" evidence="1">
    <location>
        <begin position="55"/>
        <end position="77"/>
    </location>
</feature>
<evidence type="ECO:0000313" key="2">
    <source>
        <dbReference type="EMBL" id="SDC68868.1"/>
    </source>
</evidence>
<accession>A0A1G6NMB3</accession>
<dbReference type="GO" id="GO:0006313">
    <property type="term" value="P:DNA transposition"/>
    <property type="evidence" value="ECO:0007669"/>
    <property type="project" value="InterPro"/>
</dbReference>